<dbReference type="Gene3D" id="3.30.390.10">
    <property type="entry name" value="Enolase-like, N-terminal domain"/>
    <property type="match status" value="1"/>
</dbReference>
<organism evidence="13">
    <name type="scientific">Gongylonema pulchrum</name>
    <dbReference type="NCBI Taxonomy" id="637853"/>
    <lineage>
        <taxon>Eukaryota</taxon>
        <taxon>Metazoa</taxon>
        <taxon>Ecdysozoa</taxon>
        <taxon>Nematoda</taxon>
        <taxon>Chromadorea</taxon>
        <taxon>Rhabditida</taxon>
        <taxon>Spirurina</taxon>
        <taxon>Spiruromorpha</taxon>
        <taxon>Spiruroidea</taxon>
        <taxon>Gongylonematidae</taxon>
        <taxon>Gongylonema</taxon>
    </lineage>
</organism>
<keyword evidence="12" id="KW-1185">Reference proteome</keyword>
<dbReference type="Proteomes" id="UP000271098">
    <property type="component" value="Unassembled WGS sequence"/>
</dbReference>
<dbReference type="Pfam" id="PF03952">
    <property type="entry name" value="Enolase_N"/>
    <property type="match status" value="1"/>
</dbReference>
<dbReference type="InterPro" id="IPR000941">
    <property type="entry name" value="Enolase"/>
</dbReference>
<dbReference type="GO" id="GO:0004634">
    <property type="term" value="F:phosphopyruvate hydratase activity"/>
    <property type="evidence" value="ECO:0007669"/>
    <property type="project" value="UniProtKB-EC"/>
</dbReference>
<proteinExistence type="inferred from homology"/>
<evidence type="ECO:0000256" key="1">
    <source>
        <dbReference type="ARBA" id="ARBA00005031"/>
    </source>
</evidence>
<evidence type="ECO:0000313" key="13">
    <source>
        <dbReference type="WBParaSite" id="GPUH_0001705001-mRNA-1"/>
    </source>
</evidence>
<evidence type="ECO:0000313" key="11">
    <source>
        <dbReference type="EMBL" id="VDN29031.1"/>
    </source>
</evidence>
<dbReference type="Pfam" id="PF00113">
    <property type="entry name" value="Enolase_C"/>
    <property type="match status" value="1"/>
</dbReference>
<keyword evidence="5" id="KW-0460">Magnesium</keyword>
<dbReference type="EMBL" id="UYRT01084572">
    <property type="protein sequence ID" value="VDN29031.1"/>
    <property type="molecule type" value="Genomic_DNA"/>
</dbReference>
<dbReference type="InterPro" id="IPR020810">
    <property type="entry name" value="Enolase_C"/>
</dbReference>
<evidence type="ECO:0000256" key="3">
    <source>
        <dbReference type="ARBA" id="ARBA00012058"/>
    </source>
</evidence>
<dbReference type="InterPro" id="IPR020811">
    <property type="entry name" value="Enolase_N"/>
</dbReference>
<protein>
    <recommendedName>
        <fullName evidence="4">Enolase</fullName>
        <ecNumber evidence="3">4.2.1.11</ecNumber>
    </recommendedName>
    <alternativeName>
        <fullName evidence="8">2-phospho-D-glycerate hydro-lyase</fullName>
    </alternativeName>
    <alternativeName>
        <fullName evidence="9">2-phosphoglycerate dehydratase</fullName>
    </alternativeName>
</protein>
<name>A0A183E7T7_9BILA</name>
<dbReference type="GO" id="GO:0000015">
    <property type="term" value="C:phosphopyruvate hydratase complex"/>
    <property type="evidence" value="ECO:0007669"/>
    <property type="project" value="InterPro"/>
</dbReference>
<evidence type="ECO:0000256" key="7">
    <source>
        <dbReference type="ARBA" id="ARBA00023239"/>
    </source>
</evidence>
<evidence type="ECO:0000256" key="5">
    <source>
        <dbReference type="ARBA" id="ARBA00022842"/>
    </source>
</evidence>
<evidence type="ECO:0000256" key="6">
    <source>
        <dbReference type="ARBA" id="ARBA00023152"/>
    </source>
</evidence>
<dbReference type="Gene3D" id="3.20.20.120">
    <property type="entry name" value="Enolase-like C-terminal domain"/>
    <property type="match status" value="1"/>
</dbReference>
<dbReference type="OrthoDB" id="1739814at2759"/>
<evidence type="ECO:0000256" key="9">
    <source>
        <dbReference type="ARBA" id="ARBA00032132"/>
    </source>
</evidence>
<comment type="pathway">
    <text evidence="1">Carbohydrate degradation; glycolysis; pyruvate from D-glyceraldehyde 3-phosphate: step 4/5.</text>
</comment>
<reference evidence="13" key="1">
    <citation type="submission" date="2016-06" db="UniProtKB">
        <authorList>
            <consortium name="WormBaseParasite"/>
        </authorList>
    </citation>
    <scope>IDENTIFICATION</scope>
</reference>
<accession>A0A183E7T7</accession>
<dbReference type="SMART" id="SM01193">
    <property type="entry name" value="Enolase_N"/>
    <property type="match status" value="1"/>
</dbReference>
<sequence>MDPIHQKEIDKFLIDLDGTENKSKFGANAILGVSLAACKAGAAHKGLPLYKYIAELAGTKQVILPVPAMNVINGGSHAGNKLAMQIIHESQSSELDDPHRMYRWK</sequence>
<evidence type="ECO:0000256" key="4">
    <source>
        <dbReference type="ARBA" id="ARBA00017068"/>
    </source>
</evidence>
<keyword evidence="6" id="KW-0324">Glycolysis</keyword>
<gene>
    <name evidence="11" type="ORF">GPUH_LOCUS17029</name>
</gene>
<evidence type="ECO:0000256" key="2">
    <source>
        <dbReference type="ARBA" id="ARBA00009604"/>
    </source>
</evidence>
<dbReference type="GO" id="GO:0000287">
    <property type="term" value="F:magnesium ion binding"/>
    <property type="evidence" value="ECO:0007669"/>
    <property type="project" value="InterPro"/>
</dbReference>
<keyword evidence="7" id="KW-0456">Lyase</keyword>
<evidence type="ECO:0000313" key="12">
    <source>
        <dbReference type="Proteomes" id="UP000271098"/>
    </source>
</evidence>
<evidence type="ECO:0000256" key="8">
    <source>
        <dbReference type="ARBA" id="ARBA00031125"/>
    </source>
</evidence>
<dbReference type="WBParaSite" id="GPUH_0001705001-mRNA-1">
    <property type="protein sequence ID" value="GPUH_0001705001-mRNA-1"/>
    <property type="gene ID" value="GPUH_0001705001"/>
</dbReference>
<dbReference type="PANTHER" id="PTHR11902">
    <property type="entry name" value="ENOLASE"/>
    <property type="match status" value="1"/>
</dbReference>
<feature type="domain" description="Enolase N-terminal" evidence="10">
    <location>
        <begin position="1"/>
        <end position="53"/>
    </location>
</feature>
<dbReference type="GO" id="GO:0006096">
    <property type="term" value="P:glycolytic process"/>
    <property type="evidence" value="ECO:0007669"/>
    <property type="project" value="UniProtKB-UniPathway"/>
</dbReference>
<dbReference type="InterPro" id="IPR029017">
    <property type="entry name" value="Enolase-like_N"/>
</dbReference>
<evidence type="ECO:0000259" key="10">
    <source>
        <dbReference type="SMART" id="SM01193"/>
    </source>
</evidence>
<dbReference type="PANTHER" id="PTHR11902:SF1">
    <property type="entry name" value="ENOLASE"/>
    <property type="match status" value="1"/>
</dbReference>
<dbReference type="UniPathway" id="UPA00109">
    <property type="reaction ID" value="UER00187"/>
</dbReference>
<comment type="similarity">
    <text evidence="2">Belongs to the enolase family.</text>
</comment>
<dbReference type="EC" id="4.2.1.11" evidence="3"/>
<dbReference type="AlphaFoldDB" id="A0A183E7T7"/>
<dbReference type="SUPFAM" id="SSF54826">
    <property type="entry name" value="Enolase N-terminal domain-like"/>
    <property type="match status" value="1"/>
</dbReference>
<reference evidence="11 12" key="2">
    <citation type="submission" date="2018-11" db="EMBL/GenBank/DDBJ databases">
        <authorList>
            <consortium name="Pathogen Informatics"/>
        </authorList>
    </citation>
    <scope>NUCLEOTIDE SEQUENCE [LARGE SCALE GENOMIC DNA]</scope>
</reference>
<dbReference type="InterPro" id="IPR036849">
    <property type="entry name" value="Enolase-like_C_sf"/>
</dbReference>
<dbReference type="SUPFAM" id="SSF51604">
    <property type="entry name" value="Enolase C-terminal domain-like"/>
    <property type="match status" value="1"/>
</dbReference>